<dbReference type="NCBIfam" id="TIGR00229">
    <property type="entry name" value="sensory_box"/>
    <property type="match status" value="1"/>
</dbReference>
<dbReference type="InterPro" id="IPR011495">
    <property type="entry name" value="Sig_transdc_His_kin_sub2_dim/P"/>
</dbReference>
<keyword evidence="1" id="KW-0808">Transferase</keyword>
<evidence type="ECO:0000313" key="5">
    <source>
        <dbReference type="EMBL" id="OEJ76079.1"/>
    </source>
</evidence>
<reference evidence="5" key="1">
    <citation type="submission" date="2016-09" db="EMBL/GenBank/DDBJ databases">
        <title>Draft genome of thermotolerant cyanobacterium Desertifilum sp. strain IPPAS B-1220.</title>
        <authorList>
            <person name="Sinetova M.A."/>
            <person name="Bolakhan K."/>
            <person name="Zayadan B.K."/>
            <person name="Mironov K.S."/>
            <person name="Ustinova V."/>
            <person name="Kupriyanova E.V."/>
            <person name="Sidorov R.A."/>
            <person name="Skrypnik A.N."/>
            <person name="Gogoleva N.E."/>
            <person name="Gogolev Y.V."/>
            <person name="Los D.A."/>
        </authorList>
    </citation>
    <scope>NUCLEOTIDE SEQUENCE [LARGE SCALE GENOMIC DNA]</scope>
    <source>
        <strain evidence="5">IPPAS B-1220</strain>
    </source>
</reference>
<dbReference type="InterPro" id="IPR000700">
    <property type="entry name" value="PAS-assoc_C"/>
</dbReference>
<dbReference type="InterPro" id="IPR005467">
    <property type="entry name" value="His_kinase_dom"/>
</dbReference>
<dbReference type="RefSeq" id="WP_069966237.1">
    <property type="nucleotide sequence ID" value="NZ_CM124774.1"/>
</dbReference>
<evidence type="ECO:0000256" key="2">
    <source>
        <dbReference type="SAM" id="Coils"/>
    </source>
</evidence>
<protein>
    <recommendedName>
        <fullName evidence="6">Histidine kinase domain-containing protein</fullName>
    </recommendedName>
</protein>
<dbReference type="AlphaFoldDB" id="A0A1E5QN21"/>
<dbReference type="Gene3D" id="3.30.450.20">
    <property type="entry name" value="PAS domain"/>
    <property type="match status" value="2"/>
</dbReference>
<evidence type="ECO:0008006" key="6">
    <source>
        <dbReference type="Google" id="ProtNLM"/>
    </source>
</evidence>
<organism evidence="5">
    <name type="scientific">Desertifilum tharense IPPAS B-1220</name>
    <dbReference type="NCBI Taxonomy" id="1781255"/>
    <lineage>
        <taxon>Bacteria</taxon>
        <taxon>Bacillati</taxon>
        <taxon>Cyanobacteriota</taxon>
        <taxon>Cyanophyceae</taxon>
        <taxon>Desertifilales</taxon>
        <taxon>Desertifilaceae</taxon>
        <taxon>Desertifilum</taxon>
    </lineage>
</organism>
<dbReference type="GO" id="GO:0016301">
    <property type="term" value="F:kinase activity"/>
    <property type="evidence" value="ECO:0007669"/>
    <property type="project" value="UniProtKB-KW"/>
</dbReference>
<dbReference type="SMART" id="SM00091">
    <property type="entry name" value="PAS"/>
    <property type="match status" value="2"/>
</dbReference>
<keyword evidence="1" id="KW-0418">Kinase</keyword>
<dbReference type="Gene3D" id="3.30.565.10">
    <property type="entry name" value="Histidine kinase-like ATPase, C-terminal domain"/>
    <property type="match status" value="1"/>
</dbReference>
<feature type="domain" description="Histidine kinase" evidence="3">
    <location>
        <begin position="323"/>
        <end position="517"/>
    </location>
</feature>
<dbReference type="STRING" id="1781255.BH720_05840"/>
<dbReference type="PROSITE" id="PS50113">
    <property type="entry name" value="PAC"/>
    <property type="match status" value="2"/>
</dbReference>
<dbReference type="PANTHER" id="PTHR43065">
    <property type="entry name" value="SENSOR HISTIDINE KINASE"/>
    <property type="match status" value="1"/>
</dbReference>
<evidence type="ECO:0000259" key="4">
    <source>
        <dbReference type="PROSITE" id="PS50113"/>
    </source>
</evidence>
<dbReference type="PANTHER" id="PTHR43065:SF23">
    <property type="entry name" value="SENSOR HISTIDINE KINASE PDTAS"/>
    <property type="match status" value="1"/>
</dbReference>
<comment type="caution">
    <text evidence="5">The sequence shown here is derived from an EMBL/GenBank/DDBJ whole genome shotgun (WGS) entry which is preliminary data.</text>
</comment>
<dbReference type="Pfam" id="PF02518">
    <property type="entry name" value="HATPase_c"/>
    <property type="match status" value="1"/>
</dbReference>
<dbReference type="Pfam" id="PF07568">
    <property type="entry name" value="HisKA_2"/>
    <property type="match status" value="1"/>
</dbReference>
<dbReference type="InterPro" id="IPR035965">
    <property type="entry name" value="PAS-like_dom_sf"/>
</dbReference>
<feature type="domain" description="PAC" evidence="4">
    <location>
        <begin position="95"/>
        <end position="147"/>
    </location>
</feature>
<dbReference type="EMBL" id="MJGC01000041">
    <property type="protein sequence ID" value="OEJ76079.1"/>
    <property type="molecule type" value="Genomic_DNA"/>
</dbReference>
<feature type="domain" description="PAC" evidence="4">
    <location>
        <begin position="250"/>
        <end position="312"/>
    </location>
</feature>
<dbReference type="CDD" id="cd00130">
    <property type="entry name" value="PAS"/>
    <property type="match status" value="1"/>
</dbReference>
<keyword evidence="2" id="KW-0175">Coiled coil</keyword>
<gene>
    <name evidence="5" type="ORF">BH720_05840</name>
</gene>
<dbReference type="PROSITE" id="PS50109">
    <property type="entry name" value="HIS_KIN"/>
    <property type="match status" value="1"/>
</dbReference>
<evidence type="ECO:0000256" key="1">
    <source>
        <dbReference type="ARBA" id="ARBA00022777"/>
    </source>
</evidence>
<evidence type="ECO:0000259" key="3">
    <source>
        <dbReference type="PROSITE" id="PS50109"/>
    </source>
</evidence>
<dbReference type="OrthoDB" id="9758522at2"/>
<dbReference type="SUPFAM" id="SSF55785">
    <property type="entry name" value="PYP-like sensor domain (PAS domain)"/>
    <property type="match status" value="2"/>
</dbReference>
<dbReference type="InterPro" id="IPR000014">
    <property type="entry name" value="PAS"/>
</dbReference>
<accession>A0A1E5QN21</accession>
<proteinExistence type="predicted"/>
<dbReference type="SMART" id="SM00387">
    <property type="entry name" value="HATPase_c"/>
    <property type="match status" value="1"/>
</dbReference>
<dbReference type="InterPro" id="IPR013656">
    <property type="entry name" value="PAS_4"/>
</dbReference>
<feature type="coiled-coil region" evidence="2">
    <location>
        <begin position="138"/>
        <end position="204"/>
    </location>
</feature>
<name>A0A1E5QN21_9CYAN</name>
<dbReference type="Pfam" id="PF08448">
    <property type="entry name" value="PAS_4"/>
    <property type="match status" value="2"/>
</dbReference>
<dbReference type="SUPFAM" id="SSF55874">
    <property type="entry name" value="ATPase domain of HSP90 chaperone/DNA topoisomerase II/histidine kinase"/>
    <property type="match status" value="1"/>
</dbReference>
<sequence>MIKENLNGFQGNAEAALRETERRFRAIFDRTVQFMGLLNFDGTVLELNLMAQRLLQQSIGELVYHPLWMAEVWRGTPQQSKLQQAIALAAQGELIHYEAEIEIAGRETIILELSLQPVKDESDRIVSIVVQGHDITNRKQVEVELRQAREILQQNNQALEMMVEERTAALMEANWQLQAEIREREEIEAQLRHSEQRYRTLVQNFPNGAVCLFDADLRFSVADGLELPPFACKRWEGKTIYELFSAELCSSLEAHLQAALQGQNSICEVPLAEQFYWLYTLPVRDRQGQVIAGMLMTQNMTSRRQMEDKLKQSLKEKEVLLKEIHHRVKNNLQVISSLLKLQSGYIKDENTIALFKDSYNRVRSMALIHEKLYRSQDLGRIDVPDYIHTLTGNLIKSYVMLANTIQLELNIEKVLLDVDTAIPCGLMINELVSNCLKYAFPKGDSGKIQVDFGSVDEQYFQLSVRDNGIGLPKDFDFETADSLGLQLVVNLTEQLEGTLQIDCESGTCITIRFPSRLKL</sequence>
<dbReference type="InterPro" id="IPR003594">
    <property type="entry name" value="HATPase_dom"/>
</dbReference>
<dbReference type="InterPro" id="IPR036890">
    <property type="entry name" value="HATPase_C_sf"/>
</dbReference>